<reference evidence="1 2" key="1">
    <citation type="journal article" date="2016" name="Nat. Commun.">
        <title>Thousands of microbial genomes shed light on interconnected biogeochemical processes in an aquifer system.</title>
        <authorList>
            <person name="Anantharaman K."/>
            <person name="Brown C.T."/>
            <person name="Hug L.A."/>
            <person name="Sharon I."/>
            <person name="Castelle C.J."/>
            <person name="Probst A.J."/>
            <person name="Thomas B.C."/>
            <person name="Singh A."/>
            <person name="Wilkins M.J."/>
            <person name="Karaoz U."/>
            <person name="Brodie E.L."/>
            <person name="Williams K.H."/>
            <person name="Hubbard S.S."/>
            <person name="Banfield J.F."/>
        </authorList>
    </citation>
    <scope>NUCLEOTIDE SEQUENCE [LARGE SCALE GENOMIC DNA]</scope>
</reference>
<name>A0A1F5BV26_9BACT</name>
<dbReference type="AlphaFoldDB" id="A0A1F5BV26"/>
<comment type="caution">
    <text evidence="1">The sequence shown here is derived from an EMBL/GenBank/DDBJ whole genome shotgun (WGS) entry which is preliminary data.</text>
</comment>
<dbReference type="Proteomes" id="UP000176650">
    <property type="component" value="Unassembled WGS sequence"/>
</dbReference>
<dbReference type="EMBL" id="MEYS01000001">
    <property type="protein sequence ID" value="OGD34476.1"/>
    <property type="molecule type" value="Genomic_DNA"/>
</dbReference>
<evidence type="ECO:0000313" key="2">
    <source>
        <dbReference type="Proteomes" id="UP000176650"/>
    </source>
</evidence>
<gene>
    <name evidence="1" type="ORF">A2988_03060</name>
</gene>
<protein>
    <submittedName>
        <fullName evidence="1">Uncharacterized protein</fullName>
    </submittedName>
</protein>
<accession>A0A1F5BV26</accession>
<evidence type="ECO:0000313" key="1">
    <source>
        <dbReference type="EMBL" id="OGD34476.1"/>
    </source>
</evidence>
<dbReference type="STRING" id="1797298.A2988_03060"/>
<proteinExistence type="predicted"/>
<sequence>MGNEKLIFEAGEVCPNIECEFRNESANSKDLCFGAQAGRKHRFVCDLEALKKLYASKKK</sequence>
<organism evidence="1 2">
    <name type="scientific">Candidatus Azambacteria bacterium RIFCSPLOWO2_01_FULL_46_25</name>
    <dbReference type="NCBI Taxonomy" id="1797298"/>
    <lineage>
        <taxon>Bacteria</taxon>
        <taxon>Candidatus Azamiibacteriota</taxon>
    </lineage>
</organism>